<evidence type="ECO:0000256" key="2">
    <source>
        <dbReference type="SAM" id="Phobius"/>
    </source>
</evidence>
<organism evidence="4 5">
    <name type="scientific">Steinernema carpocapsae</name>
    <name type="common">Entomopathogenic nematode</name>
    <dbReference type="NCBI Taxonomy" id="34508"/>
    <lineage>
        <taxon>Eukaryota</taxon>
        <taxon>Metazoa</taxon>
        <taxon>Ecdysozoa</taxon>
        <taxon>Nematoda</taxon>
        <taxon>Chromadorea</taxon>
        <taxon>Rhabditida</taxon>
        <taxon>Tylenchina</taxon>
        <taxon>Panagrolaimomorpha</taxon>
        <taxon>Strongyloidoidea</taxon>
        <taxon>Steinernematidae</taxon>
        <taxon>Steinernema</taxon>
    </lineage>
</organism>
<reference evidence="4 5" key="2">
    <citation type="journal article" date="2019" name="G3 (Bethesda)">
        <title>Hybrid Assembly of the Genome of the Entomopathogenic Nematode Steinernema carpocapsae Identifies the X-Chromosome.</title>
        <authorList>
            <person name="Serra L."/>
            <person name="Macchietto M."/>
            <person name="Macias-Munoz A."/>
            <person name="McGill C.J."/>
            <person name="Rodriguez I.M."/>
            <person name="Rodriguez B."/>
            <person name="Murad R."/>
            <person name="Mortazavi A."/>
        </authorList>
    </citation>
    <scope>NUCLEOTIDE SEQUENCE [LARGE SCALE GENOMIC DNA]</scope>
    <source>
        <strain evidence="4 5">ALL</strain>
    </source>
</reference>
<evidence type="ECO:0008006" key="6">
    <source>
        <dbReference type="Google" id="ProtNLM"/>
    </source>
</evidence>
<feature type="transmembrane region" description="Helical" evidence="2">
    <location>
        <begin position="225"/>
        <end position="251"/>
    </location>
</feature>
<comment type="caution">
    <text evidence="4">The sequence shown here is derived from an EMBL/GenBank/DDBJ whole genome shotgun (WGS) entry which is preliminary data.</text>
</comment>
<feature type="signal peptide" evidence="3">
    <location>
        <begin position="1"/>
        <end position="15"/>
    </location>
</feature>
<keyword evidence="2" id="KW-1133">Transmembrane helix</keyword>
<name>A0A4U5N4S9_STECR</name>
<keyword evidence="3" id="KW-0732">Signal</keyword>
<evidence type="ECO:0000313" key="4">
    <source>
        <dbReference type="EMBL" id="TKR77418.1"/>
    </source>
</evidence>
<accession>A0A4U5N4S9</accession>
<dbReference type="Proteomes" id="UP000298663">
    <property type="component" value="Unassembled WGS sequence"/>
</dbReference>
<feature type="region of interest" description="Disordered" evidence="1">
    <location>
        <begin position="260"/>
        <end position="285"/>
    </location>
</feature>
<dbReference type="AlphaFoldDB" id="A0A4U5N4S9"/>
<keyword evidence="2" id="KW-0472">Membrane</keyword>
<feature type="chain" id="PRO_5020752850" description="ZP domain-containing protein" evidence="3">
    <location>
        <begin position="16"/>
        <end position="373"/>
    </location>
</feature>
<sequence>MRVALFHFLVISAVADNLIVPHETVGSSSYAIGFRKTATGVAEIAFGFSDSKCKSTGSPETQKRIHFCYEREDTLKDFQCGEKMFDVAIVEKKSKKAEEVGFEAYFATFSASSNETLSFAFQLCNVKGCLKANETDPKTNKPVDITRGKPHFTEHVDFDHSKFRALRIWIYQSSPECLVNLSFSNIDAFNATDKIAKLAITYAPAVAETTAPTTKESGGLFSLPAWAIVLIFLAIVIVLALGIGLGVFFVIRAKRKRKNANNSPVSPASPSLASPATGTTPASSTGVISKIKNKLVQGQEERPSFRRCDDAQLGRYSRYEGQRHEDQNDRGKIDECAEDQIGRGKMKSFFMSFGGMFLLDASHAEWTRNPGHR</sequence>
<keyword evidence="2" id="KW-0812">Transmembrane</keyword>
<evidence type="ECO:0000256" key="3">
    <source>
        <dbReference type="SAM" id="SignalP"/>
    </source>
</evidence>
<gene>
    <name evidence="4" type="ORF">L596_018397</name>
</gene>
<proteinExistence type="predicted"/>
<reference evidence="4 5" key="1">
    <citation type="journal article" date="2015" name="Genome Biol.">
        <title>Comparative genomics of Steinernema reveals deeply conserved gene regulatory networks.</title>
        <authorList>
            <person name="Dillman A.R."/>
            <person name="Macchietto M."/>
            <person name="Porter C.F."/>
            <person name="Rogers A."/>
            <person name="Williams B."/>
            <person name="Antoshechkin I."/>
            <person name="Lee M.M."/>
            <person name="Goodwin Z."/>
            <person name="Lu X."/>
            <person name="Lewis E.E."/>
            <person name="Goodrich-Blair H."/>
            <person name="Stock S.P."/>
            <person name="Adams B.J."/>
            <person name="Sternberg P.W."/>
            <person name="Mortazavi A."/>
        </authorList>
    </citation>
    <scope>NUCLEOTIDE SEQUENCE [LARGE SCALE GENOMIC DNA]</scope>
    <source>
        <strain evidence="4 5">ALL</strain>
    </source>
</reference>
<protein>
    <recommendedName>
        <fullName evidence="6">ZP domain-containing protein</fullName>
    </recommendedName>
</protein>
<keyword evidence="5" id="KW-1185">Reference proteome</keyword>
<evidence type="ECO:0000313" key="5">
    <source>
        <dbReference type="Proteomes" id="UP000298663"/>
    </source>
</evidence>
<evidence type="ECO:0000256" key="1">
    <source>
        <dbReference type="SAM" id="MobiDB-lite"/>
    </source>
</evidence>
<dbReference type="EMBL" id="AZBU02000005">
    <property type="protein sequence ID" value="TKR77418.1"/>
    <property type="molecule type" value="Genomic_DNA"/>
</dbReference>
<feature type="compositionally biased region" description="Low complexity" evidence="1">
    <location>
        <begin position="263"/>
        <end position="285"/>
    </location>
</feature>